<dbReference type="InterPro" id="IPR050264">
    <property type="entry name" value="Bact_CCA-adding_enz_type3_sf"/>
</dbReference>
<feature type="binding site" evidence="11">
    <location>
        <position position="154"/>
    </location>
    <ligand>
        <name>CTP</name>
        <dbReference type="ChEBI" id="CHEBI:37563"/>
    </ligand>
</feature>
<feature type="binding site" evidence="11">
    <location>
        <position position="30"/>
    </location>
    <ligand>
        <name>CTP</name>
        <dbReference type="ChEBI" id="CHEBI:37563"/>
    </ligand>
</feature>
<keyword evidence="8 11" id="KW-0067">ATP-binding</keyword>
<dbReference type="CDD" id="cd05398">
    <property type="entry name" value="NT_ClassII-CCAase"/>
    <property type="match status" value="1"/>
</dbReference>
<dbReference type="Gene3D" id="1.10.110.30">
    <property type="match status" value="1"/>
</dbReference>
<feature type="binding site" evidence="11">
    <location>
        <position position="157"/>
    </location>
    <ligand>
        <name>CTP</name>
        <dbReference type="ChEBI" id="CHEBI:37563"/>
    </ligand>
</feature>
<dbReference type="GO" id="GO:0001680">
    <property type="term" value="P:tRNA 3'-terminal CCA addition"/>
    <property type="evidence" value="ECO:0007669"/>
    <property type="project" value="UniProtKB-UniRule"/>
</dbReference>
<comment type="catalytic activity">
    <reaction evidence="11">
        <text>a tRNA precursor + 2 CTP + ATP = a tRNA with a 3' CCA end + 3 diphosphate</text>
        <dbReference type="Rhea" id="RHEA:14433"/>
        <dbReference type="Rhea" id="RHEA-COMP:10465"/>
        <dbReference type="Rhea" id="RHEA-COMP:10468"/>
        <dbReference type="ChEBI" id="CHEBI:30616"/>
        <dbReference type="ChEBI" id="CHEBI:33019"/>
        <dbReference type="ChEBI" id="CHEBI:37563"/>
        <dbReference type="ChEBI" id="CHEBI:74896"/>
        <dbReference type="ChEBI" id="CHEBI:83071"/>
        <dbReference type="EC" id="2.7.7.72"/>
    </reaction>
</comment>
<comment type="similarity">
    <text evidence="11">Belongs to the tRNA nucleotidyltransferase/poly(A) polymerase family. Bacterial CCA-adding enzyme type 3 subfamily.</text>
</comment>
<dbReference type="SUPFAM" id="SSF81891">
    <property type="entry name" value="Poly A polymerase C-terminal region-like"/>
    <property type="match status" value="1"/>
</dbReference>
<feature type="binding site" evidence="11">
    <location>
        <position position="42"/>
    </location>
    <ligand>
        <name>Mg(2+)</name>
        <dbReference type="ChEBI" id="CHEBI:18420"/>
    </ligand>
</feature>
<comment type="caution">
    <text evidence="15">The sequence shown here is derived from an EMBL/GenBank/DDBJ whole genome shotgun (WGS) entry which is preliminary data.</text>
</comment>
<evidence type="ECO:0000313" key="16">
    <source>
        <dbReference type="Proteomes" id="UP001339962"/>
    </source>
</evidence>
<dbReference type="GO" id="GO:0005524">
    <property type="term" value="F:ATP binding"/>
    <property type="evidence" value="ECO:0007669"/>
    <property type="project" value="UniProtKB-UniRule"/>
</dbReference>
<dbReference type="GO" id="GO:0004810">
    <property type="term" value="F:CCA tRNA nucleotidyltransferase activity"/>
    <property type="evidence" value="ECO:0007669"/>
    <property type="project" value="UniProtKB-UniRule"/>
</dbReference>
<dbReference type="Gene3D" id="1.20.58.560">
    <property type="match status" value="1"/>
</dbReference>
<gene>
    <name evidence="11" type="primary">cca</name>
    <name evidence="15" type="ORF">P9850_08895</name>
</gene>
<evidence type="ECO:0000259" key="12">
    <source>
        <dbReference type="Pfam" id="PF01743"/>
    </source>
</evidence>
<comment type="cofactor">
    <cofactor evidence="1 11">
        <name>Mg(2+)</name>
        <dbReference type="ChEBI" id="CHEBI:18420"/>
    </cofactor>
</comment>
<feature type="binding site" evidence="11">
    <location>
        <position position="163"/>
    </location>
    <ligand>
        <name>ATP</name>
        <dbReference type="ChEBI" id="CHEBI:30616"/>
    </ligand>
</feature>
<dbReference type="Gene3D" id="3.30.460.10">
    <property type="entry name" value="Beta Polymerase, domain 2"/>
    <property type="match status" value="1"/>
</dbReference>
<keyword evidence="5 11" id="KW-0479">Metal-binding</keyword>
<organism evidence="15 16">
    <name type="scientific">Anoxybacteroides rupiense</name>
    <dbReference type="NCBI Taxonomy" id="311460"/>
    <lineage>
        <taxon>Bacteria</taxon>
        <taxon>Bacillati</taxon>
        <taxon>Bacillota</taxon>
        <taxon>Bacilli</taxon>
        <taxon>Bacillales</taxon>
        <taxon>Anoxybacillaceae</taxon>
        <taxon>Anoxybacteroides</taxon>
    </lineage>
</organism>
<dbReference type="AlphaFoldDB" id="A0ABD5IUH4"/>
<feature type="binding site" evidence="11">
    <location>
        <position position="160"/>
    </location>
    <ligand>
        <name>CTP</name>
        <dbReference type="ChEBI" id="CHEBI:37563"/>
    </ligand>
</feature>
<comment type="function">
    <text evidence="11">Catalyzes the addition and repair of the essential 3'-terminal CCA sequence in tRNAs without using a nucleic acid template. Adds these three nucleotides in the order of C, C, and A to the tRNA nucleotide-73, using CTP and ATP as substrates and producing inorganic pyrophosphate. tRNA 3'-terminal CCA addition is required both for tRNA processing and repair. Also involved in tRNA surveillance by mediating tandem CCA addition to generate a CCACCA at the 3' terminus of unstable tRNAs. While stable tRNAs receive only 3'-terminal CCA, unstable tRNAs are marked with CCACCA and rapidly degraded.</text>
</comment>
<dbReference type="RefSeq" id="WP_328218210.1">
    <property type="nucleotide sequence ID" value="NZ_JARTLI010000013.1"/>
</dbReference>
<evidence type="ECO:0000259" key="14">
    <source>
        <dbReference type="Pfam" id="PF13735"/>
    </source>
</evidence>
<dbReference type="HAMAP" id="MF_01263">
    <property type="entry name" value="CCA_bact_type3"/>
    <property type="match status" value="1"/>
</dbReference>
<dbReference type="Pfam" id="PF01743">
    <property type="entry name" value="PolyA_pol"/>
    <property type="match status" value="1"/>
</dbReference>
<feature type="binding site" evidence="11">
    <location>
        <position position="154"/>
    </location>
    <ligand>
        <name>ATP</name>
        <dbReference type="ChEBI" id="CHEBI:30616"/>
    </ligand>
</feature>
<dbReference type="Gene3D" id="1.10.246.80">
    <property type="match status" value="1"/>
</dbReference>
<evidence type="ECO:0000256" key="8">
    <source>
        <dbReference type="ARBA" id="ARBA00022840"/>
    </source>
</evidence>
<dbReference type="SUPFAM" id="SSF81301">
    <property type="entry name" value="Nucleotidyltransferase"/>
    <property type="match status" value="1"/>
</dbReference>
<evidence type="ECO:0000256" key="1">
    <source>
        <dbReference type="ARBA" id="ARBA00001946"/>
    </source>
</evidence>
<keyword evidence="9 11" id="KW-0460">Magnesium</keyword>
<feature type="binding site" evidence="11">
    <location>
        <position position="157"/>
    </location>
    <ligand>
        <name>ATP</name>
        <dbReference type="ChEBI" id="CHEBI:30616"/>
    </ligand>
</feature>
<evidence type="ECO:0000256" key="11">
    <source>
        <dbReference type="HAMAP-Rule" id="MF_01263"/>
    </source>
</evidence>
<sequence>MKEPFQRALGIIRKLKQHGYEAYFVGGAVRDYLLNRPLGDIDIATSALPEEVIKLFPKTIPVGLKHGTVVVLNDGIPYEVTTFRTEGTYENYRRPESVTFVRSLREDLQRRDFTMNAIAMDDHGTLYDPFHGQRAISAKIICTVGKASERFSEDALRMMRAIRFVSQLGFALETETKQAIIEHASLLAHISVERITAEFEKLMAGPFAEKAFSLLEETGLYVYLPGLREKKEPLKKLAQYDWKALSSSMERWGFLCYLLLSDQESSAFLRLWKLPSRLMKDVQHILRILPLVRSHDDWKKEQLYEFGLDYALAAETIRSLIDKEDAYSNRQRLVALFAQLPIKSRSDLAITGKDIMGWMGRPGGPWLANMLKKVERAVIQGKVENDKERIKEWLISCNLTQEKNC</sequence>
<dbReference type="GO" id="GO:0000049">
    <property type="term" value="F:tRNA binding"/>
    <property type="evidence" value="ECO:0007669"/>
    <property type="project" value="UniProtKB-UniRule"/>
</dbReference>
<evidence type="ECO:0000256" key="4">
    <source>
        <dbReference type="ARBA" id="ARBA00022695"/>
    </source>
</evidence>
<comment type="subunit">
    <text evidence="11">Homodimer.</text>
</comment>
<feature type="binding site" evidence="11">
    <location>
        <position position="27"/>
    </location>
    <ligand>
        <name>ATP</name>
        <dbReference type="ChEBI" id="CHEBI:30616"/>
    </ligand>
</feature>
<feature type="binding site" evidence="11">
    <location>
        <position position="27"/>
    </location>
    <ligand>
        <name>CTP</name>
        <dbReference type="ChEBI" id="CHEBI:37563"/>
    </ligand>
</feature>
<evidence type="ECO:0000256" key="3">
    <source>
        <dbReference type="ARBA" id="ARBA00022694"/>
    </source>
</evidence>
<evidence type="ECO:0000256" key="5">
    <source>
        <dbReference type="ARBA" id="ARBA00022723"/>
    </source>
</evidence>
<dbReference type="InterPro" id="IPR032810">
    <property type="entry name" value="CCA-adding_enz_C"/>
</dbReference>
<feature type="binding site" evidence="11">
    <location>
        <position position="111"/>
    </location>
    <ligand>
        <name>CTP</name>
        <dbReference type="ChEBI" id="CHEBI:37563"/>
    </ligand>
</feature>
<dbReference type="GO" id="GO:0000287">
    <property type="term" value="F:magnesium ion binding"/>
    <property type="evidence" value="ECO:0007669"/>
    <property type="project" value="UniProtKB-UniRule"/>
</dbReference>
<feature type="binding site" evidence="11">
    <location>
        <position position="160"/>
    </location>
    <ligand>
        <name>ATP</name>
        <dbReference type="ChEBI" id="CHEBI:30616"/>
    </ligand>
</feature>
<feature type="domain" description="Poly A polymerase head" evidence="12">
    <location>
        <begin position="22"/>
        <end position="141"/>
    </location>
</feature>
<dbReference type="Proteomes" id="UP001339962">
    <property type="component" value="Unassembled WGS sequence"/>
</dbReference>
<name>A0ABD5IUH4_9BACL</name>
<evidence type="ECO:0000256" key="10">
    <source>
        <dbReference type="ARBA" id="ARBA00022884"/>
    </source>
</evidence>
<feature type="domain" description="tRNA nucleotidyltransferase/poly(A) polymerase RNA and SrmB- binding" evidence="13">
    <location>
        <begin position="169"/>
        <end position="228"/>
    </location>
</feature>
<evidence type="ECO:0000259" key="13">
    <source>
        <dbReference type="Pfam" id="PF12627"/>
    </source>
</evidence>
<dbReference type="EC" id="2.7.7.72" evidence="11"/>
<evidence type="ECO:0000313" key="15">
    <source>
        <dbReference type="EMBL" id="MED5051965.1"/>
    </source>
</evidence>
<keyword evidence="10 11" id="KW-0694">RNA-binding</keyword>
<proteinExistence type="inferred from homology"/>
<dbReference type="InterPro" id="IPR023068">
    <property type="entry name" value="CCA-adding_enz_firmicutes"/>
</dbReference>
<feature type="binding site" evidence="11">
    <location>
        <position position="30"/>
    </location>
    <ligand>
        <name>ATP</name>
        <dbReference type="ChEBI" id="CHEBI:30616"/>
    </ligand>
</feature>
<dbReference type="NCBIfam" id="NF009814">
    <property type="entry name" value="PRK13299.1"/>
    <property type="match status" value="1"/>
</dbReference>
<evidence type="ECO:0000256" key="6">
    <source>
        <dbReference type="ARBA" id="ARBA00022741"/>
    </source>
</evidence>
<keyword evidence="3 11" id="KW-0819">tRNA processing</keyword>
<dbReference type="Pfam" id="PF12627">
    <property type="entry name" value="PolyA_pol_RNAbd"/>
    <property type="match status" value="1"/>
</dbReference>
<keyword evidence="4 11" id="KW-0548">Nucleotidyltransferase</keyword>
<keyword evidence="7 11" id="KW-0692">RNA repair</keyword>
<feature type="binding site" evidence="11">
    <location>
        <position position="163"/>
    </location>
    <ligand>
        <name>CTP</name>
        <dbReference type="ChEBI" id="CHEBI:37563"/>
    </ligand>
</feature>
<keyword evidence="6 11" id="KW-0547">Nucleotide-binding</keyword>
<dbReference type="InterPro" id="IPR002646">
    <property type="entry name" value="PolA_pol_head_dom"/>
</dbReference>
<accession>A0ABD5IUH4</accession>
<reference evidence="15 16" key="1">
    <citation type="submission" date="2023-03" db="EMBL/GenBank/DDBJ databases">
        <title>Bacillus Genome Sequencing.</title>
        <authorList>
            <person name="Dunlap C."/>
        </authorList>
    </citation>
    <scope>NUCLEOTIDE SEQUENCE [LARGE SCALE GENOMIC DNA]</scope>
    <source>
        <strain evidence="15 16">NRS-38</strain>
    </source>
</reference>
<dbReference type="InterPro" id="IPR043519">
    <property type="entry name" value="NT_sf"/>
</dbReference>
<comment type="catalytic activity">
    <reaction evidence="11">
        <text>a tRNA with a 3' CCA end + 2 CTP + ATP = a tRNA with a 3' CCACCA end + 3 diphosphate</text>
        <dbReference type="Rhea" id="RHEA:76235"/>
        <dbReference type="Rhea" id="RHEA-COMP:10468"/>
        <dbReference type="Rhea" id="RHEA-COMP:18655"/>
        <dbReference type="ChEBI" id="CHEBI:30616"/>
        <dbReference type="ChEBI" id="CHEBI:33019"/>
        <dbReference type="ChEBI" id="CHEBI:37563"/>
        <dbReference type="ChEBI" id="CHEBI:83071"/>
        <dbReference type="ChEBI" id="CHEBI:195187"/>
    </reaction>
</comment>
<evidence type="ECO:0000256" key="7">
    <source>
        <dbReference type="ARBA" id="ARBA00022800"/>
    </source>
</evidence>
<keyword evidence="2 11" id="KW-0808">Transferase</keyword>
<dbReference type="PANTHER" id="PTHR46173:SF1">
    <property type="entry name" value="CCA TRNA NUCLEOTIDYLTRANSFERASE 1, MITOCHONDRIAL"/>
    <property type="match status" value="1"/>
</dbReference>
<comment type="miscellaneous">
    <text evidence="11">A single active site specifically recognizes both ATP and CTP and is responsible for their addition.</text>
</comment>
<dbReference type="GO" id="GO:0042245">
    <property type="term" value="P:RNA repair"/>
    <property type="evidence" value="ECO:0007669"/>
    <property type="project" value="UniProtKB-KW"/>
</dbReference>
<protein>
    <recommendedName>
        <fullName evidence="11">CCA-adding enzyme</fullName>
        <ecNumber evidence="11">2.7.7.72</ecNumber>
    </recommendedName>
    <alternativeName>
        <fullName evidence="11">CCA tRNA nucleotidyltransferase</fullName>
    </alternativeName>
    <alternativeName>
        <fullName evidence="11">tRNA CCA-pyrophosphorylase</fullName>
    </alternativeName>
    <alternativeName>
        <fullName evidence="11">tRNA adenylyl-/cytidylyl- transferase</fullName>
    </alternativeName>
    <alternativeName>
        <fullName evidence="11">tRNA nucleotidyltransferase</fullName>
    </alternativeName>
    <alternativeName>
        <fullName evidence="11">tRNA-NT</fullName>
    </alternativeName>
</protein>
<feature type="binding site" evidence="11">
    <location>
        <position position="40"/>
    </location>
    <ligand>
        <name>Mg(2+)</name>
        <dbReference type="ChEBI" id="CHEBI:18420"/>
    </ligand>
</feature>
<evidence type="ECO:0000256" key="9">
    <source>
        <dbReference type="ARBA" id="ARBA00022842"/>
    </source>
</evidence>
<feature type="domain" description="CCA-adding enzyme C-terminal" evidence="14">
    <location>
        <begin position="245"/>
        <end position="394"/>
    </location>
</feature>
<dbReference type="EMBL" id="JARTLI010000013">
    <property type="protein sequence ID" value="MED5051965.1"/>
    <property type="molecule type" value="Genomic_DNA"/>
</dbReference>
<evidence type="ECO:0000256" key="2">
    <source>
        <dbReference type="ARBA" id="ARBA00022679"/>
    </source>
</evidence>
<dbReference type="InterPro" id="IPR032828">
    <property type="entry name" value="PolyA_RNA-bd"/>
</dbReference>
<feature type="binding site" evidence="11">
    <location>
        <position position="111"/>
    </location>
    <ligand>
        <name>ATP</name>
        <dbReference type="ChEBI" id="CHEBI:30616"/>
    </ligand>
</feature>
<dbReference type="Pfam" id="PF13735">
    <property type="entry name" value="tRNA_NucTran2_2"/>
    <property type="match status" value="1"/>
</dbReference>
<dbReference type="PANTHER" id="PTHR46173">
    <property type="entry name" value="CCA TRNA NUCLEOTIDYLTRANSFERASE 1, MITOCHONDRIAL"/>
    <property type="match status" value="1"/>
</dbReference>